<gene>
    <name evidence="2" type="ORF">WN71_032560</name>
</gene>
<comment type="caution">
    <text evidence="2">The sequence shown here is derived from an EMBL/GenBank/DDBJ whole genome shotgun (WGS) entry which is preliminary data.</text>
</comment>
<dbReference type="SUPFAM" id="SSF56112">
    <property type="entry name" value="Protein kinase-like (PK-like)"/>
    <property type="match status" value="1"/>
</dbReference>
<dbReference type="AlphaFoldDB" id="A0A1J4NQY9"/>
<evidence type="ECO:0000313" key="2">
    <source>
        <dbReference type="EMBL" id="OIJ63566.1"/>
    </source>
</evidence>
<dbReference type="OrthoDB" id="21342at2"/>
<accession>A0A1J4NQY9</accession>
<dbReference type="RefSeq" id="WP_046592276.1">
    <property type="nucleotide sequence ID" value="NZ_LAVA02000097.1"/>
</dbReference>
<dbReference type="Pfam" id="PF01636">
    <property type="entry name" value="APH"/>
    <property type="match status" value="1"/>
</dbReference>
<reference evidence="2" key="1">
    <citation type="submission" date="2016-10" db="EMBL/GenBank/DDBJ databases">
        <title>Genome sequence of Streptomyces mangrovisoli MUSC 149.</title>
        <authorList>
            <person name="Lee L.-H."/>
            <person name="Ser H.-L."/>
        </authorList>
    </citation>
    <scope>NUCLEOTIDE SEQUENCE [LARGE SCALE GENOMIC DNA]</scope>
    <source>
        <strain evidence="2">MUSC 149</strain>
    </source>
</reference>
<feature type="domain" description="Aminoglycoside phosphotransferase" evidence="1">
    <location>
        <begin position="34"/>
        <end position="247"/>
    </location>
</feature>
<dbReference type="STRING" id="1428628.WN71_032560"/>
<dbReference type="GO" id="GO:0016740">
    <property type="term" value="F:transferase activity"/>
    <property type="evidence" value="ECO:0007669"/>
    <property type="project" value="UniProtKB-KW"/>
</dbReference>
<evidence type="ECO:0000259" key="1">
    <source>
        <dbReference type="Pfam" id="PF01636"/>
    </source>
</evidence>
<organism evidence="2 3">
    <name type="scientific">Streptomyces mangrovisoli</name>
    <dbReference type="NCBI Taxonomy" id="1428628"/>
    <lineage>
        <taxon>Bacteria</taxon>
        <taxon>Bacillati</taxon>
        <taxon>Actinomycetota</taxon>
        <taxon>Actinomycetes</taxon>
        <taxon>Kitasatosporales</taxon>
        <taxon>Streptomycetaceae</taxon>
        <taxon>Streptomyces</taxon>
    </lineage>
</organism>
<dbReference type="InterPro" id="IPR011009">
    <property type="entry name" value="Kinase-like_dom_sf"/>
</dbReference>
<dbReference type="EMBL" id="LAVA02000097">
    <property type="protein sequence ID" value="OIJ63566.1"/>
    <property type="molecule type" value="Genomic_DNA"/>
</dbReference>
<evidence type="ECO:0000313" key="3">
    <source>
        <dbReference type="Proteomes" id="UP000034196"/>
    </source>
</evidence>
<protein>
    <submittedName>
        <fullName evidence="2">Aminoglycoside phosphotransferase</fullName>
    </submittedName>
</protein>
<dbReference type="Gene3D" id="3.90.1200.10">
    <property type="match status" value="1"/>
</dbReference>
<proteinExistence type="predicted"/>
<sequence length="293" mass="32041">MSDAKALPTVLRRWAERETGGVTEVRDASHPRENSRVWELVGGNDCRFYLKVSPTARAYERETFALRHAAPALGAGHAPHLRASSAEHLALLTTAVSGSPVSRLPLTAAAEHEAHRQGGMLLARLHAAGDLTGHRRTEAEGALRAAAEGAYRHLEKAGDRLTAAEHALVRRLAGRLAEAGPVPLGFLHGDARPRNLLWSRYAAWIDFERSRFAPVVEEFVVMSCEVWVDRPRLRTAFLGGYGRELTAREQHALTCLSGLDAVKALNWGEAYGDPLVAARGRRTLDRLMTGVFA</sequence>
<dbReference type="Proteomes" id="UP000034196">
    <property type="component" value="Unassembled WGS sequence"/>
</dbReference>
<name>A0A1J4NQY9_9ACTN</name>
<dbReference type="InterPro" id="IPR002575">
    <property type="entry name" value="Aminoglycoside_PTrfase"/>
</dbReference>
<keyword evidence="3" id="KW-1185">Reference proteome</keyword>